<evidence type="ECO:0000313" key="2">
    <source>
        <dbReference type="Proteomes" id="UP000799755"/>
    </source>
</evidence>
<protein>
    <submittedName>
        <fullName evidence="1">Uncharacterized protein</fullName>
    </submittedName>
</protein>
<keyword evidence="2" id="KW-1185">Reference proteome</keyword>
<proteinExistence type="predicted"/>
<dbReference type="EMBL" id="MU003502">
    <property type="protein sequence ID" value="KAF2472528.1"/>
    <property type="molecule type" value="Genomic_DNA"/>
</dbReference>
<organism evidence="1 2">
    <name type="scientific">Lindgomyces ingoldianus</name>
    <dbReference type="NCBI Taxonomy" id="673940"/>
    <lineage>
        <taxon>Eukaryota</taxon>
        <taxon>Fungi</taxon>
        <taxon>Dikarya</taxon>
        <taxon>Ascomycota</taxon>
        <taxon>Pezizomycotina</taxon>
        <taxon>Dothideomycetes</taxon>
        <taxon>Pleosporomycetidae</taxon>
        <taxon>Pleosporales</taxon>
        <taxon>Lindgomycetaceae</taxon>
        <taxon>Lindgomyces</taxon>
    </lineage>
</organism>
<gene>
    <name evidence="1" type="ORF">BDR25DRAFT_341901</name>
</gene>
<evidence type="ECO:0000313" key="1">
    <source>
        <dbReference type="EMBL" id="KAF2472528.1"/>
    </source>
</evidence>
<accession>A0ACB6QZU7</accession>
<dbReference type="Proteomes" id="UP000799755">
    <property type="component" value="Unassembled WGS sequence"/>
</dbReference>
<comment type="caution">
    <text evidence="1">The sequence shown here is derived from an EMBL/GenBank/DDBJ whole genome shotgun (WGS) entry which is preliminary data.</text>
</comment>
<reference evidence="1" key="1">
    <citation type="journal article" date="2020" name="Stud. Mycol.">
        <title>101 Dothideomycetes genomes: a test case for predicting lifestyles and emergence of pathogens.</title>
        <authorList>
            <person name="Haridas S."/>
            <person name="Albert R."/>
            <person name="Binder M."/>
            <person name="Bloem J."/>
            <person name="Labutti K."/>
            <person name="Salamov A."/>
            <person name="Andreopoulos B."/>
            <person name="Baker S."/>
            <person name="Barry K."/>
            <person name="Bills G."/>
            <person name="Bluhm B."/>
            <person name="Cannon C."/>
            <person name="Castanera R."/>
            <person name="Culley D."/>
            <person name="Daum C."/>
            <person name="Ezra D."/>
            <person name="Gonzalez J."/>
            <person name="Henrissat B."/>
            <person name="Kuo A."/>
            <person name="Liang C."/>
            <person name="Lipzen A."/>
            <person name="Lutzoni F."/>
            <person name="Magnuson J."/>
            <person name="Mondo S."/>
            <person name="Nolan M."/>
            <person name="Ohm R."/>
            <person name="Pangilinan J."/>
            <person name="Park H.-J."/>
            <person name="Ramirez L."/>
            <person name="Alfaro M."/>
            <person name="Sun H."/>
            <person name="Tritt A."/>
            <person name="Yoshinaga Y."/>
            <person name="Zwiers L.-H."/>
            <person name="Turgeon B."/>
            <person name="Goodwin S."/>
            <person name="Spatafora J."/>
            <person name="Crous P."/>
            <person name="Grigoriev I."/>
        </authorList>
    </citation>
    <scope>NUCLEOTIDE SEQUENCE</scope>
    <source>
        <strain evidence="1">ATCC 200398</strain>
    </source>
</reference>
<sequence>MTVTELVFPAFKPESAEAGFAALLNAAKTLDMIQEIVFHGIGHVLRNTDAQVEKELRPFACLVWDNTQSFHTIFPNSSIFREFVGPMKVFLAAPPAPRLFEPAPGYGSSAEVWKEKAFHIFVGEFKERKEEVGDMWKNFIDGLRGSAQGKEMKEWMGYGIEGEGGRWLGILGLNSIEGVDEAIVKRLGEIETWIVKNVDC</sequence>
<name>A0ACB6QZU7_9PLEO</name>